<evidence type="ECO:0000313" key="1">
    <source>
        <dbReference type="EMBL" id="KAH7841628.1"/>
    </source>
</evidence>
<reference evidence="1 2" key="1">
    <citation type="journal article" date="2021" name="Hortic Res">
        <title>High-quality reference genome and annotation aids understanding of berry development for evergreen blueberry (Vaccinium darrowii).</title>
        <authorList>
            <person name="Yu J."/>
            <person name="Hulse-Kemp A.M."/>
            <person name="Babiker E."/>
            <person name="Staton M."/>
        </authorList>
    </citation>
    <scope>NUCLEOTIDE SEQUENCE [LARGE SCALE GENOMIC DNA]</scope>
    <source>
        <strain evidence="2">cv. NJ 8807/NJ 8810</strain>
        <tissue evidence="1">Young leaf</tissue>
    </source>
</reference>
<gene>
    <name evidence="1" type="ORF">Vadar_032295</name>
</gene>
<keyword evidence="2" id="KW-1185">Reference proteome</keyword>
<dbReference type="EMBL" id="CM037160">
    <property type="protein sequence ID" value="KAH7841628.1"/>
    <property type="molecule type" value="Genomic_DNA"/>
</dbReference>
<protein>
    <submittedName>
        <fullName evidence="1">Uncharacterized protein</fullName>
    </submittedName>
</protein>
<proteinExistence type="predicted"/>
<comment type="caution">
    <text evidence="1">The sequence shown here is derived from an EMBL/GenBank/DDBJ whole genome shotgun (WGS) entry which is preliminary data.</text>
</comment>
<organism evidence="1 2">
    <name type="scientific">Vaccinium darrowii</name>
    <dbReference type="NCBI Taxonomy" id="229202"/>
    <lineage>
        <taxon>Eukaryota</taxon>
        <taxon>Viridiplantae</taxon>
        <taxon>Streptophyta</taxon>
        <taxon>Embryophyta</taxon>
        <taxon>Tracheophyta</taxon>
        <taxon>Spermatophyta</taxon>
        <taxon>Magnoliopsida</taxon>
        <taxon>eudicotyledons</taxon>
        <taxon>Gunneridae</taxon>
        <taxon>Pentapetalae</taxon>
        <taxon>asterids</taxon>
        <taxon>Ericales</taxon>
        <taxon>Ericaceae</taxon>
        <taxon>Vaccinioideae</taxon>
        <taxon>Vaccinieae</taxon>
        <taxon>Vaccinium</taxon>
    </lineage>
</organism>
<evidence type="ECO:0000313" key="2">
    <source>
        <dbReference type="Proteomes" id="UP000828048"/>
    </source>
</evidence>
<name>A0ACB7XLG0_9ERIC</name>
<sequence length="68" mass="7612">MSPTPAGVEKIERPTLDLDNQYISLSVLHFHSSNSSIKKITMDGCGYAFGAQRLSVWQSWSCCDRFLS</sequence>
<accession>A0ACB7XLG0</accession>
<dbReference type="Proteomes" id="UP000828048">
    <property type="component" value="Chromosome 10"/>
</dbReference>